<comment type="caution">
    <text evidence="1">The sequence shown here is derived from an EMBL/GenBank/DDBJ whole genome shotgun (WGS) entry which is preliminary data.</text>
</comment>
<accession>A0ABR3KER6</accession>
<dbReference type="Proteomes" id="UP001558632">
    <property type="component" value="Unassembled WGS sequence"/>
</dbReference>
<evidence type="ECO:0000313" key="1">
    <source>
        <dbReference type="EMBL" id="KAL1234300.1"/>
    </source>
</evidence>
<evidence type="ECO:0000313" key="2">
    <source>
        <dbReference type="Proteomes" id="UP001558632"/>
    </source>
</evidence>
<proteinExistence type="predicted"/>
<sequence length="130" mass="14697">MWTWCKKGNGNFETTFFPLSTVQWKSDFCCCTPVELVTRAMASIKGVLTMTVGHNRMDNQERGGWCLAENFDPNRPNPLISTQSTLWFSEFYNISPSNACSHSPDGLQTQMAKRHIQCETCEQFDGKSSA</sequence>
<keyword evidence="2" id="KW-1185">Reference proteome</keyword>
<name>A0ABR3KER6_TRISP</name>
<protein>
    <submittedName>
        <fullName evidence="1">Follitropin subunit beta</fullName>
    </submittedName>
</protein>
<organism evidence="1 2">
    <name type="scientific">Trichinella spiralis</name>
    <name type="common">Trichina worm</name>
    <dbReference type="NCBI Taxonomy" id="6334"/>
    <lineage>
        <taxon>Eukaryota</taxon>
        <taxon>Metazoa</taxon>
        <taxon>Ecdysozoa</taxon>
        <taxon>Nematoda</taxon>
        <taxon>Enoplea</taxon>
        <taxon>Dorylaimia</taxon>
        <taxon>Trichinellida</taxon>
        <taxon>Trichinellidae</taxon>
        <taxon>Trichinella</taxon>
    </lineage>
</organism>
<gene>
    <name evidence="1" type="ORF">TSPI_09262</name>
</gene>
<dbReference type="EMBL" id="JBEUSY010000412">
    <property type="protein sequence ID" value="KAL1234300.1"/>
    <property type="molecule type" value="Genomic_DNA"/>
</dbReference>
<reference evidence="1 2" key="1">
    <citation type="submission" date="2024-07" db="EMBL/GenBank/DDBJ databases">
        <title>Enhanced genomic and transcriptomic resources for Trichinella pseudospiralis and T. spiralis underpin the discovery of pronounced molecular differences between stages and species.</title>
        <authorList>
            <person name="Pasi K.K."/>
            <person name="La Rosa G."/>
            <person name="Gomez-Morales M.A."/>
            <person name="Tosini F."/>
            <person name="Sumanam S."/>
            <person name="Young N.D."/>
            <person name="Chang B.C."/>
            <person name="Robin G.B."/>
        </authorList>
    </citation>
    <scope>NUCLEOTIDE SEQUENCE [LARGE SCALE GENOMIC DNA]</scope>
    <source>
        <strain evidence="1">ISS534</strain>
    </source>
</reference>